<protein>
    <recommendedName>
        <fullName evidence="6">EKC/KEOPS complex subunit BUD32</fullName>
        <ecNumber evidence="4">2.7.11.1</ecNumber>
    </recommendedName>
    <alternativeName>
        <fullName evidence="12 13">Atypical Serine/threonine protein kinase BUD32</fullName>
    </alternativeName>
    <alternativeName>
        <fullName evidence="5">EKC/KEOPS complex subunit bud32</fullName>
    </alternativeName>
</protein>
<comment type="subcellular location">
    <subcellularLocation>
        <location evidence="2">Chromosome</location>
        <location evidence="2">Telomere</location>
    </subcellularLocation>
</comment>
<dbReference type="SUPFAM" id="SSF56112">
    <property type="entry name" value="Protein kinase-like (PK-like)"/>
    <property type="match status" value="1"/>
</dbReference>
<comment type="catalytic activity">
    <reaction evidence="15">
        <text>L-seryl-[protein] + ATP = O-phospho-L-seryl-[protein] + ADP + H(+)</text>
        <dbReference type="Rhea" id="RHEA:17989"/>
        <dbReference type="Rhea" id="RHEA-COMP:9863"/>
        <dbReference type="Rhea" id="RHEA-COMP:11604"/>
        <dbReference type="ChEBI" id="CHEBI:15378"/>
        <dbReference type="ChEBI" id="CHEBI:29999"/>
        <dbReference type="ChEBI" id="CHEBI:30616"/>
        <dbReference type="ChEBI" id="CHEBI:83421"/>
        <dbReference type="ChEBI" id="CHEBI:456216"/>
        <dbReference type="EC" id="2.7.11.1"/>
    </reaction>
</comment>
<dbReference type="InterPro" id="IPR001245">
    <property type="entry name" value="Ser-Thr/Tyr_kinase_cat_dom"/>
</dbReference>
<gene>
    <name evidence="17" type="ORF">BJX66DRAFT_302953</name>
</gene>
<evidence type="ECO:0000256" key="5">
    <source>
        <dbReference type="ARBA" id="ARBA00013948"/>
    </source>
</evidence>
<evidence type="ECO:0000256" key="1">
    <source>
        <dbReference type="ARBA" id="ARBA00003747"/>
    </source>
</evidence>
<feature type="domain" description="Protein kinase" evidence="16">
    <location>
        <begin position="1"/>
        <end position="207"/>
    </location>
</feature>
<organism evidence="17 18">
    <name type="scientific">Aspergillus keveii</name>
    <dbReference type="NCBI Taxonomy" id="714993"/>
    <lineage>
        <taxon>Eukaryota</taxon>
        <taxon>Fungi</taxon>
        <taxon>Dikarya</taxon>
        <taxon>Ascomycota</taxon>
        <taxon>Pezizomycotina</taxon>
        <taxon>Eurotiomycetes</taxon>
        <taxon>Eurotiomycetidae</taxon>
        <taxon>Eurotiales</taxon>
        <taxon>Aspergillaceae</taxon>
        <taxon>Aspergillus</taxon>
        <taxon>Aspergillus subgen. Nidulantes</taxon>
    </lineage>
</organism>
<keyword evidence="11" id="KW-0779">Telomere</keyword>
<dbReference type="Gene3D" id="1.10.510.10">
    <property type="entry name" value="Transferase(Phosphotransferase) domain 1"/>
    <property type="match status" value="1"/>
</dbReference>
<name>A0ABR4G774_9EURO</name>
<evidence type="ECO:0000256" key="12">
    <source>
        <dbReference type="ARBA" id="ARBA00030980"/>
    </source>
</evidence>
<dbReference type="CDD" id="cd00180">
    <property type="entry name" value="PKc"/>
    <property type="match status" value="1"/>
</dbReference>
<reference evidence="17 18" key="1">
    <citation type="submission" date="2024-07" db="EMBL/GenBank/DDBJ databases">
        <title>Section-level genome sequencing and comparative genomics of Aspergillus sections Usti and Cavernicolus.</title>
        <authorList>
            <consortium name="Lawrence Berkeley National Laboratory"/>
            <person name="Nybo J.L."/>
            <person name="Vesth T.C."/>
            <person name="Theobald S."/>
            <person name="Frisvad J.C."/>
            <person name="Larsen T.O."/>
            <person name="Kjaerboelling I."/>
            <person name="Rothschild-Mancinelli K."/>
            <person name="Lyhne E.K."/>
            <person name="Kogle M.E."/>
            <person name="Barry K."/>
            <person name="Clum A."/>
            <person name="Na H."/>
            <person name="Ledsgaard L."/>
            <person name="Lin J."/>
            <person name="Lipzen A."/>
            <person name="Kuo A."/>
            <person name="Riley R."/>
            <person name="Mondo S."/>
            <person name="Labutti K."/>
            <person name="Haridas S."/>
            <person name="Pangalinan J."/>
            <person name="Salamov A.A."/>
            <person name="Simmons B.A."/>
            <person name="Magnuson J.K."/>
            <person name="Chen J."/>
            <person name="Drula E."/>
            <person name="Henrissat B."/>
            <person name="Wiebenga A."/>
            <person name="Lubbers R.J."/>
            <person name="Gomes A.C."/>
            <person name="Makela M.R."/>
            <person name="Stajich J."/>
            <person name="Grigoriev I.V."/>
            <person name="Mortensen U.H."/>
            <person name="De Vries R.P."/>
            <person name="Baker S.E."/>
            <person name="Andersen M.R."/>
        </authorList>
    </citation>
    <scope>NUCLEOTIDE SEQUENCE [LARGE SCALE GENOMIC DNA]</scope>
    <source>
        <strain evidence="17 18">CBS 209.92</strain>
    </source>
</reference>
<dbReference type="InterPro" id="IPR008266">
    <property type="entry name" value="Tyr_kinase_AS"/>
</dbReference>
<evidence type="ECO:0000256" key="6">
    <source>
        <dbReference type="ARBA" id="ARBA00019973"/>
    </source>
</evidence>
<evidence type="ECO:0000256" key="4">
    <source>
        <dbReference type="ARBA" id="ARBA00012513"/>
    </source>
</evidence>
<keyword evidence="18" id="KW-1185">Reference proteome</keyword>
<evidence type="ECO:0000256" key="3">
    <source>
        <dbReference type="ARBA" id="ARBA00011534"/>
    </source>
</evidence>
<dbReference type="PROSITE" id="PS50011">
    <property type="entry name" value="PROTEIN_KINASE_DOM"/>
    <property type="match status" value="1"/>
</dbReference>
<dbReference type="InterPro" id="IPR051681">
    <property type="entry name" value="Ser/Thr_Kinases-Pseudokinases"/>
</dbReference>
<evidence type="ECO:0000256" key="15">
    <source>
        <dbReference type="ARBA" id="ARBA00048679"/>
    </source>
</evidence>
<sequence>MRVEAKICAMIGDNPLVPKLISWDDETCCLEIEYLENGNLKEYVRQNNDNITLERRIQWSIQAAEAVGILHKHSVIHCDLSPRNFLLDSELNVRIADFGGASLCGSEPSAIPVTRFRPPRYDFDATPVFQDDLFSLGSLIYFIMTRFYPYEDLPSDKVESHFEVNEFPEISSTTGGSIIRKCWEQEATSAQSISASLAAIKTETPTGTVATDTS</sequence>
<dbReference type="PANTHER" id="PTHR44329">
    <property type="entry name" value="SERINE/THREONINE-PROTEIN KINASE TNNI3K-RELATED"/>
    <property type="match status" value="1"/>
</dbReference>
<dbReference type="InterPro" id="IPR000719">
    <property type="entry name" value="Prot_kinase_dom"/>
</dbReference>
<keyword evidence="10" id="KW-0067">ATP-binding</keyword>
<evidence type="ECO:0000259" key="16">
    <source>
        <dbReference type="PROSITE" id="PS50011"/>
    </source>
</evidence>
<comment type="caution">
    <text evidence="17">The sequence shown here is derived from an EMBL/GenBank/DDBJ whole genome shotgun (WGS) entry which is preliminary data.</text>
</comment>
<keyword evidence="9" id="KW-0418">Kinase</keyword>
<evidence type="ECO:0000256" key="11">
    <source>
        <dbReference type="ARBA" id="ARBA00022895"/>
    </source>
</evidence>
<evidence type="ECO:0000256" key="14">
    <source>
        <dbReference type="ARBA" id="ARBA00047899"/>
    </source>
</evidence>
<dbReference type="InterPro" id="IPR011009">
    <property type="entry name" value="Kinase-like_dom_sf"/>
</dbReference>
<dbReference type="EMBL" id="JBFTWV010000040">
    <property type="protein sequence ID" value="KAL2794870.1"/>
    <property type="molecule type" value="Genomic_DNA"/>
</dbReference>
<evidence type="ECO:0000313" key="17">
    <source>
        <dbReference type="EMBL" id="KAL2794870.1"/>
    </source>
</evidence>
<keyword evidence="8" id="KW-0547">Nucleotide-binding</keyword>
<keyword evidence="11" id="KW-0158">Chromosome</keyword>
<keyword evidence="7" id="KW-0808">Transferase</keyword>
<comment type="catalytic activity">
    <reaction evidence="14">
        <text>L-threonyl-[protein] + ATP = O-phospho-L-threonyl-[protein] + ADP + H(+)</text>
        <dbReference type="Rhea" id="RHEA:46608"/>
        <dbReference type="Rhea" id="RHEA-COMP:11060"/>
        <dbReference type="Rhea" id="RHEA-COMP:11605"/>
        <dbReference type="ChEBI" id="CHEBI:15378"/>
        <dbReference type="ChEBI" id="CHEBI:30013"/>
        <dbReference type="ChEBI" id="CHEBI:30616"/>
        <dbReference type="ChEBI" id="CHEBI:61977"/>
        <dbReference type="ChEBI" id="CHEBI:456216"/>
        <dbReference type="EC" id="2.7.11.1"/>
    </reaction>
</comment>
<comment type="subunit">
    <text evidence="3">Component of the EKC/KEOPS complex composed of at least BUD32, CGI121, GON7, KAE1 and PCC1; the whole complex dimerizes.</text>
</comment>
<evidence type="ECO:0000256" key="2">
    <source>
        <dbReference type="ARBA" id="ARBA00004574"/>
    </source>
</evidence>
<comment type="function">
    <text evidence="1">Component of the EKC/KEOPS complex that is required for the formation of a threonylcarbamoyl group on adenosine at position 37 (t(6)A37) in tRNAs that read codons beginning with adenine. The complex is probably involved in the transfer of the threonylcarbamoyl moiety of threonylcarbamoyl-AMP (TC-AMP) to the N6 group of A37. BUD32 has ATPase activity in the context of the EKC/KEOPS complex and likely plays a supporting role to the catalytic subunit KAE1. The EKC/KEOPS complex also promotes both telomere uncapping and telomere elongation. The complex is required for efficient recruitment of transcriptional coactivators.</text>
</comment>
<dbReference type="Pfam" id="PF07714">
    <property type="entry name" value="PK_Tyr_Ser-Thr"/>
    <property type="match status" value="1"/>
</dbReference>
<evidence type="ECO:0000256" key="7">
    <source>
        <dbReference type="ARBA" id="ARBA00022679"/>
    </source>
</evidence>
<evidence type="ECO:0000256" key="10">
    <source>
        <dbReference type="ARBA" id="ARBA00022840"/>
    </source>
</evidence>
<proteinExistence type="predicted"/>
<evidence type="ECO:0000313" key="18">
    <source>
        <dbReference type="Proteomes" id="UP001610563"/>
    </source>
</evidence>
<dbReference type="Proteomes" id="UP001610563">
    <property type="component" value="Unassembled WGS sequence"/>
</dbReference>
<dbReference type="PROSITE" id="PS00109">
    <property type="entry name" value="PROTEIN_KINASE_TYR"/>
    <property type="match status" value="1"/>
</dbReference>
<dbReference type="EC" id="2.7.11.1" evidence="4"/>
<evidence type="ECO:0000256" key="9">
    <source>
        <dbReference type="ARBA" id="ARBA00022777"/>
    </source>
</evidence>
<dbReference type="PANTHER" id="PTHR44329:SF288">
    <property type="entry name" value="MITOGEN-ACTIVATED PROTEIN KINASE KINASE KINASE 20"/>
    <property type="match status" value="1"/>
</dbReference>
<evidence type="ECO:0000256" key="13">
    <source>
        <dbReference type="ARBA" id="ARBA00033194"/>
    </source>
</evidence>
<evidence type="ECO:0000256" key="8">
    <source>
        <dbReference type="ARBA" id="ARBA00022741"/>
    </source>
</evidence>
<accession>A0ABR4G774</accession>